<dbReference type="InterPro" id="IPR036864">
    <property type="entry name" value="Zn2-C6_fun-type_DNA-bd_sf"/>
</dbReference>
<dbReference type="Proteomes" id="UP001244011">
    <property type="component" value="Unassembled WGS sequence"/>
</dbReference>
<sequence>MEQTEEPPLLRRLNGRAQACDPCRNRKVACDHAQPICNRCRKRGQAAACIYTITDQRSIRPRKAALTPSGSTSADSIHAASPDGQSSSTTPAASGSGYLGFTSYSAVFEETRNSLSLLHGSDVGLPQLQAGDFGAPVGGGGGGDHPERLSPTIRDMCLIVLRNLPEPYGGEASFRSAPLHSQAWVRLAATRVLRSLGGVHRANQGGSRGDSELEAMAQAICRNTSRPFLDHRDPDEWMGQFTGPNLRWESLGLLFTFWEPITDRVPGYPCAPPRRAIVEGWSRAARECLAHCVDLARRFSGGNDLLVYLCLKQTTMDSVLLGDASLSCWTRHGETLSLLTFLGRHAEQGNPSYTPSFFSENRRRLFAYAFVLDKVMVSFTGRPPLISHRYASTPLPLDLRDEDLLSDGPTLVQAVASLDDKGWNTSGGVYSSTLIRARAMLAFVRDELIEIALSTGKGTTLEALLDINARGKAIFSEFPQGLVYRPENLCDPSVDIETMYARLLVQLEHLQNVFFAERLMLRYGQVDEGELLLTSFEMVSLTLIFWTHKDRLAGVRGDFEWLLMAFAAPGGGILCSELLRPTFYGTHPKNPKLSRSTIVQQLSLLVGFLDWVGPSAPNGALCVNCKSIIQHVLDHNLNATTQSGGALGALDWDVSAQLDFNFELLDTFDWLRPDMP</sequence>
<dbReference type="InterPro" id="IPR050613">
    <property type="entry name" value="Sec_Metabolite_Reg"/>
</dbReference>
<dbReference type="PROSITE" id="PS50048">
    <property type="entry name" value="ZN2_CY6_FUNGAL_2"/>
    <property type="match status" value="1"/>
</dbReference>
<dbReference type="GeneID" id="85311963"/>
<dbReference type="InterPro" id="IPR001138">
    <property type="entry name" value="Zn2Cys6_DnaBD"/>
</dbReference>
<dbReference type="GO" id="GO:0006351">
    <property type="term" value="P:DNA-templated transcription"/>
    <property type="evidence" value="ECO:0007669"/>
    <property type="project" value="InterPro"/>
</dbReference>
<dbReference type="SMART" id="SM00906">
    <property type="entry name" value="Fungal_trans"/>
    <property type="match status" value="1"/>
</dbReference>
<dbReference type="AlphaFoldDB" id="A0AAJ0BU42"/>
<dbReference type="Pfam" id="PF04082">
    <property type="entry name" value="Fungal_trans"/>
    <property type="match status" value="1"/>
</dbReference>
<dbReference type="GO" id="GO:0008270">
    <property type="term" value="F:zinc ion binding"/>
    <property type="evidence" value="ECO:0007669"/>
    <property type="project" value="InterPro"/>
</dbReference>
<dbReference type="Gene3D" id="4.10.240.10">
    <property type="entry name" value="Zn(2)-C6 fungal-type DNA-binding domain"/>
    <property type="match status" value="1"/>
</dbReference>
<comment type="subcellular location">
    <subcellularLocation>
        <location evidence="1">Nucleus</location>
    </subcellularLocation>
</comment>
<evidence type="ECO:0000256" key="3">
    <source>
        <dbReference type="ARBA" id="ARBA00023242"/>
    </source>
</evidence>
<dbReference type="InterPro" id="IPR007219">
    <property type="entry name" value="XnlR_reg_dom"/>
</dbReference>
<feature type="region of interest" description="Disordered" evidence="4">
    <location>
        <begin position="61"/>
        <end position="93"/>
    </location>
</feature>
<comment type="caution">
    <text evidence="6">The sequence shown here is derived from an EMBL/GenBank/DDBJ whole genome shotgun (WGS) entry which is preliminary data.</text>
</comment>
<organism evidence="6 7">
    <name type="scientific">Phialemonium atrogriseum</name>
    <dbReference type="NCBI Taxonomy" id="1093897"/>
    <lineage>
        <taxon>Eukaryota</taxon>
        <taxon>Fungi</taxon>
        <taxon>Dikarya</taxon>
        <taxon>Ascomycota</taxon>
        <taxon>Pezizomycotina</taxon>
        <taxon>Sordariomycetes</taxon>
        <taxon>Sordariomycetidae</taxon>
        <taxon>Cephalothecales</taxon>
        <taxon>Cephalothecaceae</taxon>
        <taxon>Phialemonium</taxon>
    </lineage>
</organism>
<dbReference type="Pfam" id="PF00172">
    <property type="entry name" value="Zn_clus"/>
    <property type="match status" value="1"/>
</dbReference>
<dbReference type="EMBL" id="MU839021">
    <property type="protein sequence ID" value="KAK1764320.1"/>
    <property type="molecule type" value="Genomic_DNA"/>
</dbReference>
<keyword evidence="7" id="KW-1185">Reference proteome</keyword>
<evidence type="ECO:0000256" key="1">
    <source>
        <dbReference type="ARBA" id="ARBA00004123"/>
    </source>
</evidence>
<protein>
    <recommendedName>
        <fullName evidence="5">Zn(2)-C6 fungal-type domain-containing protein</fullName>
    </recommendedName>
</protein>
<keyword evidence="3" id="KW-0539">Nucleus</keyword>
<evidence type="ECO:0000313" key="6">
    <source>
        <dbReference type="EMBL" id="KAK1764320.1"/>
    </source>
</evidence>
<dbReference type="SMART" id="SM00066">
    <property type="entry name" value="GAL4"/>
    <property type="match status" value="1"/>
</dbReference>
<dbReference type="PROSITE" id="PS00463">
    <property type="entry name" value="ZN2_CY6_FUNGAL_1"/>
    <property type="match status" value="1"/>
</dbReference>
<dbReference type="CDD" id="cd00067">
    <property type="entry name" value="GAL4"/>
    <property type="match status" value="1"/>
</dbReference>
<reference evidence="6" key="1">
    <citation type="submission" date="2023-06" db="EMBL/GenBank/DDBJ databases">
        <title>Genome-scale phylogeny and comparative genomics of the fungal order Sordariales.</title>
        <authorList>
            <consortium name="Lawrence Berkeley National Laboratory"/>
            <person name="Hensen N."/>
            <person name="Bonometti L."/>
            <person name="Westerberg I."/>
            <person name="Brannstrom I.O."/>
            <person name="Guillou S."/>
            <person name="Cros-Aarteil S."/>
            <person name="Calhoun S."/>
            <person name="Haridas S."/>
            <person name="Kuo A."/>
            <person name="Mondo S."/>
            <person name="Pangilinan J."/>
            <person name="Riley R."/>
            <person name="Labutti K."/>
            <person name="Andreopoulos B."/>
            <person name="Lipzen A."/>
            <person name="Chen C."/>
            <person name="Yanf M."/>
            <person name="Daum C."/>
            <person name="Ng V."/>
            <person name="Clum A."/>
            <person name="Steindorff A."/>
            <person name="Ohm R."/>
            <person name="Martin F."/>
            <person name="Silar P."/>
            <person name="Natvig D."/>
            <person name="Lalanne C."/>
            <person name="Gautier V."/>
            <person name="Ament-Velasquez S.L."/>
            <person name="Kruys A."/>
            <person name="Hutchinson M.I."/>
            <person name="Powell A.J."/>
            <person name="Barry K."/>
            <person name="Miller A.N."/>
            <person name="Grigoriev I.V."/>
            <person name="Debuchy R."/>
            <person name="Gladieux P."/>
            <person name="Thoren M.H."/>
            <person name="Johannesson H."/>
        </authorList>
    </citation>
    <scope>NUCLEOTIDE SEQUENCE</scope>
    <source>
        <strain evidence="6">8032-3</strain>
    </source>
</reference>
<gene>
    <name evidence="6" type="ORF">QBC33DRAFT_547765</name>
</gene>
<accession>A0AAJ0BU42</accession>
<dbReference type="GO" id="GO:0005634">
    <property type="term" value="C:nucleus"/>
    <property type="evidence" value="ECO:0007669"/>
    <property type="project" value="UniProtKB-SubCell"/>
</dbReference>
<proteinExistence type="predicted"/>
<dbReference type="PANTHER" id="PTHR31001">
    <property type="entry name" value="UNCHARACTERIZED TRANSCRIPTIONAL REGULATORY PROTEIN"/>
    <property type="match status" value="1"/>
</dbReference>
<dbReference type="GO" id="GO:0000981">
    <property type="term" value="F:DNA-binding transcription factor activity, RNA polymerase II-specific"/>
    <property type="evidence" value="ECO:0007669"/>
    <property type="project" value="InterPro"/>
</dbReference>
<evidence type="ECO:0000313" key="7">
    <source>
        <dbReference type="Proteomes" id="UP001244011"/>
    </source>
</evidence>
<dbReference type="PANTHER" id="PTHR31001:SF40">
    <property type="entry name" value="ZN(II)2CYS6 TRANSCRIPTION FACTOR (EUROFUNG)"/>
    <property type="match status" value="1"/>
</dbReference>
<dbReference type="SUPFAM" id="SSF57701">
    <property type="entry name" value="Zn2/Cys6 DNA-binding domain"/>
    <property type="match status" value="1"/>
</dbReference>
<dbReference type="RefSeq" id="XP_060280533.1">
    <property type="nucleotide sequence ID" value="XM_060428776.1"/>
</dbReference>
<keyword evidence="2" id="KW-0479">Metal-binding</keyword>
<evidence type="ECO:0000259" key="5">
    <source>
        <dbReference type="PROSITE" id="PS50048"/>
    </source>
</evidence>
<feature type="domain" description="Zn(2)-C6 fungal-type" evidence="5">
    <location>
        <begin position="19"/>
        <end position="51"/>
    </location>
</feature>
<dbReference type="GO" id="GO:0003677">
    <property type="term" value="F:DNA binding"/>
    <property type="evidence" value="ECO:0007669"/>
    <property type="project" value="InterPro"/>
</dbReference>
<name>A0AAJ0BU42_9PEZI</name>
<evidence type="ECO:0000256" key="4">
    <source>
        <dbReference type="SAM" id="MobiDB-lite"/>
    </source>
</evidence>
<dbReference type="CDD" id="cd12148">
    <property type="entry name" value="fungal_TF_MHR"/>
    <property type="match status" value="1"/>
</dbReference>
<evidence type="ECO:0000256" key="2">
    <source>
        <dbReference type="ARBA" id="ARBA00022723"/>
    </source>
</evidence>